<dbReference type="Gene3D" id="1.10.287.1060">
    <property type="entry name" value="ESAT-6-like"/>
    <property type="match status" value="1"/>
</dbReference>
<sequence length="98" mass="10773">MGSFFKVEIGDLDKLLADLHRSQDELRTALNAMRDTGPKTTGSTALDHACDEFHDSWDDAIKKIADGTQQVEEGLTITKKSYQETEQALRDAFAGGQA</sequence>
<evidence type="ECO:0008006" key="2">
    <source>
        <dbReference type="Google" id="ProtNLM"/>
    </source>
</evidence>
<dbReference type="SUPFAM" id="SSF140453">
    <property type="entry name" value="EsxAB dimer-like"/>
    <property type="match status" value="1"/>
</dbReference>
<protein>
    <recommendedName>
        <fullName evidence="2">Excreted virulence factor EspC (Type VII ESX diderm)</fullName>
    </recommendedName>
</protein>
<organism evidence="1">
    <name type="scientific">Kitasatospora camelliae</name>
    <dbReference type="NCBI Taxonomy" id="3156397"/>
    <lineage>
        <taxon>Bacteria</taxon>
        <taxon>Bacillati</taxon>
        <taxon>Actinomycetota</taxon>
        <taxon>Actinomycetes</taxon>
        <taxon>Kitasatosporales</taxon>
        <taxon>Streptomycetaceae</taxon>
        <taxon>Kitasatospora</taxon>
    </lineage>
</organism>
<reference evidence="1" key="1">
    <citation type="submission" date="2024-06" db="EMBL/GenBank/DDBJ databases">
        <title>The genome sequences of Kitasatospora sp. strain HUAS MG31.</title>
        <authorList>
            <person name="Mo P."/>
        </authorList>
    </citation>
    <scope>NUCLEOTIDE SEQUENCE</scope>
    <source>
        <strain evidence="1">HUAS MG31</strain>
    </source>
</reference>
<proteinExistence type="predicted"/>
<dbReference type="EMBL" id="CP159872">
    <property type="protein sequence ID" value="XCM81659.1"/>
    <property type="molecule type" value="Genomic_DNA"/>
</dbReference>
<dbReference type="RefSeq" id="WP_354642586.1">
    <property type="nucleotide sequence ID" value="NZ_CP159872.1"/>
</dbReference>
<dbReference type="AlphaFoldDB" id="A0AAU8JZ30"/>
<accession>A0AAU8JZ30</accession>
<evidence type="ECO:0000313" key="1">
    <source>
        <dbReference type="EMBL" id="XCM81659.1"/>
    </source>
</evidence>
<gene>
    <name evidence="1" type="ORF">ABWK59_23535</name>
</gene>
<dbReference type="InterPro" id="IPR036689">
    <property type="entry name" value="ESAT-6-like_sf"/>
</dbReference>
<name>A0AAU8JZ30_9ACTN</name>
<dbReference type="KEGG" id="kcm:ABWK59_23535"/>